<dbReference type="CDD" id="cd00761">
    <property type="entry name" value="Glyco_tranf_GTA_type"/>
    <property type="match status" value="1"/>
</dbReference>
<reference evidence="3" key="1">
    <citation type="submission" date="2022-12" db="EMBL/GenBank/DDBJ databases">
        <title>Reference genome sequencing for broad-spectrum identification of bacterial and archaeal isolates by mass spectrometry.</title>
        <authorList>
            <person name="Sekiguchi Y."/>
            <person name="Tourlousse D.M."/>
        </authorList>
    </citation>
    <scope>NUCLEOTIDE SEQUENCE</scope>
    <source>
        <strain evidence="3">ASRB1</strain>
    </source>
</reference>
<dbReference type="Gene3D" id="3.90.550.10">
    <property type="entry name" value="Spore Coat Polysaccharide Biosynthesis Protein SpsA, Chain A"/>
    <property type="match status" value="1"/>
</dbReference>
<feature type="domain" description="Glycosyl transferase family 1" evidence="1">
    <location>
        <begin position="513"/>
        <end position="682"/>
    </location>
</feature>
<feature type="domain" description="Glycosyltransferase 2-like" evidence="2">
    <location>
        <begin position="83"/>
        <end position="215"/>
    </location>
</feature>
<dbReference type="Pfam" id="PF00535">
    <property type="entry name" value="Glycos_transf_2"/>
    <property type="match status" value="1"/>
</dbReference>
<sequence length="716" mass="82143">MKDKAPLAVTPLSPKPKEPSWKLNLDHILYLMRWQLKEKLSPEAKAKINRFLDLFYRAIPQQLPLINQPAQPWPHNDGAPLVSVVIPCFNYGRFLGDALESVARQTLQDLEVIVVNDGSTDPYTCNLLENLQQPKVQVIHQANTGPEGARNKGISKARGKYICCLDADDILEPTYLEKCVSMLESNPGIGFAYSWLHLFGDEQGTWETQDFDIDKILQYNHVLASAVFKKEDWLDVGGYRPEMRGGYEDWEFWIRLGAKGLRGKTIPELLFGHRRHGKTLTHKADAIAEELRERIKKLNPNIFIQHRLRHKIRRAYHDIQPDRPFINLNHPNQYLPAAKEKGLLVLVPWLELGGADMVLRQILQTLANRWNIHVMTTVRSKNPLEAQIKSVTPCIYHLPNFLDERNWKPFVFNFLKTRSIHALLLDGSEIGYKYLPEIKKNRPALPIVNILHNDSQLGHFRNAIAYEPYIDRFVGVNQHIKESLLKNSIREEKIQVIFNGVDTEGLYNPERFDRNESRHRWGISREAFLVLFVGRLSEEKRPHIFVKIAENLLSENAVQFMMVGDGILRKQTEALLQGSPISSRLTWLPFVSPEEMGSIYAAADVLVLVSVVEGLPMVMLEALSMKIPVFATKAGEIERVIQPGINGYLAPVNRPMELLPALRQLIRERGNRFEELRTNARRSVVEGGYSLERVSKQYEALFENLASFKQLTIERH</sequence>
<dbReference type="Gene3D" id="3.40.50.2000">
    <property type="entry name" value="Glycogen Phosphorylase B"/>
    <property type="match status" value="2"/>
</dbReference>
<dbReference type="CDD" id="cd03801">
    <property type="entry name" value="GT4_PimA-like"/>
    <property type="match status" value="1"/>
</dbReference>
<dbReference type="SUPFAM" id="SSF53448">
    <property type="entry name" value="Nucleotide-diphospho-sugar transferases"/>
    <property type="match status" value="1"/>
</dbReference>
<dbReference type="InterPro" id="IPR001296">
    <property type="entry name" value="Glyco_trans_1"/>
</dbReference>
<organism evidence="3 4">
    <name type="scientific">Desulforhabdus amnigena</name>
    <dbReference type="NCBI Taxonomy" id="40218"/>
    <lineage>
        <taxon>Bacteria</taxon>
        <taxon>Pseudomonadati</taxon>
        <taxon>Thermodesulfobacteriota</taxon>
        <taxon>Syntrophobacteria</taxon>
        <taxon>Syntrophobacterales</taxon>
        <taxon>Syntrophobacteraceae</taxon>
        <taxon>Desulforhabdus</taxon>
    </lineage>
</organism>
<dbReference type="GO" id="GO:0044010">
    <property type="term" value="P:single-species biofilm formation"/>
    <property type="evidence" value="ECO:0007669"/>
    <property type="project" value="TreeGrafter"/>
</dbReference>
<dbReference type="PANTHER" id="PTHR43685:SF2">
    <property type="entry name" value="GLYCOSYLTRANSFERASE 2-LIKE DOMAIN-CONTAINING PROTEIN"/>
    <property type="match status" value="1"/>
</dbReference>
<evidence type="ECO:0000313" key="3">
    <source>
        <dbReference type="EMBL" id="GLI32630.1"/>
    </source>
</evidence>
<keyword evidence="4" id="KW-1185">Reference proteome</keyword>
<evidence type="ECO:0000259" key="1">
    <source>
        <dbReference type="Pfam" id="PF00534"/>
    </source>
</evidence>
<gene>
    <name evidence="3" type="ORF">DAMNIGENAA_00630</name>
</gene>
<dbReference type="EMBL" id="BSDR01000001">
    <property type="protein sequence ID" value="GLI32630.1"/>
    <property type="molecule type" value="Genomic_DNA"/>
</dbReference>
<dbReference type="RefSeq" id="WP_281791684.1">
    <property type="nucleotide sequence ID" value="NZ_BSDR01000001.1"/>
</dbReference>
<evidence type="ECO:0000313" key="4">
    <source>
        <dbReference type="Proteomes" id="UP001144372"/>
    </source>
</evidence>
<dbReference type="Pfam" id="PF00534">
    <property type="entry name" value="Glycos_transf_1"/>
    <property type="match status" value="1"/>
</dbReference>
<proteinExistence type="predicted"/>
<dbReference type="SUPFAM" id="SSF53756">
    <property type="entry name" value="UDP-Glycosyltransferase/glycogen phosphorylase"/>
    <property type="match status" value="1"/>
</dbReference>
<evidence type="ECO:0000259" key="2">
    <source>
        <dbReference type="Pfam" id="PF00535"/>
    </source>
</evidence>
<dbReference type="InterPro" id="IPR050834">
    <property type="entry name" value="Glycosyltransf_2"/>
</dbReference>
<dbReference type="InterPro" id="IPR029044">
    <property type="entry name" value="Nucleotide-diphossugar_trans"/>
</dbReference>
<dbReference type="InterPro" id="IPR001173">
    <property type="entry name" value="Glyco_trans_2-like"/>
</dbReference>
<comment type="caution">
    <text evidence="3">The sequence shown here is derived from an EMBL/GenBank/DDBJ whole genome shotgun (WGS) entry which is preliminary data.</text>
</comment>
<accession>A0A9W6FSW4</accession>
<name>A0A9W6FSW4_9BACT</name>
<protein>
    <recommendedName>
        <fullName evidence="5">Glycosyltransferase</fullName>
    </recommendedName>
</protein>
<dbReference type="Proteomes" id="UP001144372">
    <property type="component" value="Unassembled WGS sequence"/>
</dbReference>
<dbReference type="PANTHER" id="PTHR43685">
    <property type="entry name" value="GLYCOSYLTRANSFERASE"/>
    <property type="match status" value="1"/>
</dbReference>
<dbReference type="GO" id="GO:0016757">
    <property type="term" value="F:glycosyltransferase activity"/>
    <property type="evidence" value="ECO:0007669"/>
    <property type="project" value="InterPro"/>
</dbReference>
<evidence type="ECO:0008006" key="5">
    <source>
        <dbReference type="Google" id="ProtNLM"/>
    </source>
</evidence>
<dbReference type="AlphaFoldDB" id="A0A9W6FSW4"/>